<evidence type="ECO:0000256" key="12">
    <source>
        <dbReference type="ARBA" id="ARBA00022741"/>
    </source>
</evidence>
<reference evidence="31 32" key="1">
    <citation type="journal article" date="2016" name="J. Gen. Virol.">
        <title>Metagenomic characterization of the virome associated with bovine respiratory disease in feedlot cattle identified novel viruses and suggests an etiologic role for influenza D virus.</title>
        <authorList>
            <person name="Mitra N."/>
            <person name="Cernicchiaro N."/>
            <person name="Torres S."/>
            <person name="Li F."/>
            <person name="Hause B.M."/>
        </authorList>
    </citation>
    <scope>NUCLEOTIDE SEQUENCE [LARGE SCALE GENOMIC DNA]</scope>
    <source>
        <strain evidence="31">Ungulate bocaparvovirus 6 strain USII/03</strain>
    </source>
</reference>
<dbReference type="GO" id="GO:0042025">
    <property type="term" value="C:host cell nucleus"/>
    <property type="evidence" value="ECO:0007669"/>
    <property type="project" value="UniProtKB-SubCell"/>
</dbReference>
<dbReference type="PROSITE" id="PS52022">
    <property type="entry name" value="PV_NS1_NUC"/>
    <property type="match status" value="1"/>
</dbReference>
<feature type="region of interest" description="Disordered" evidence="28">
    <location>
        <begin position="801"/>
        <end position="827"/>
    </location>
</feature>
<keyword evidence="14 27" id="KW-0378">Hydrolase</keyword>
<protein>
    <recommendedName>
        <fullName evidence="7">Initiator protein NS1</fullName>
        <ecNumber evidence="6">3.6.4.12</ecNumber>
    </recommendedName>
    <alternativeName>
        <fullName evidence="24">Non-structural protein 1</fullName>
    </alternativeName>
    <alternativeName>
        <fullName evidence="25">Non-structural protein NS1</fullName>
    </alternativeName>
</protein>
<dbReference type="Pfam" id="PF01057">
    <property type="entry name" value="Parvo_NS1"/>
    <property type="match status" value="1"/>
</dbReference>
<feature type="domain" description="SF3 helicase" evidence="29">
    <location>
        <begin position="417"/>
        <end position="572"/>
    </location>
</feature>
<evidence type="ECO:0000313" key="32">
    <source>
        <dbReference type="Proteomes" id="UP000118628"/>
    </source>
</evidence>
<dbReference type="RefSeq" id="YP_009259490.1">
    <property type="nucleotide sequence ID" value="NC_030402.1"/>
</dbReference>
<evidence type="ECO:0000256" key="24">
    <source>
        <dbReference type="ARBA" id="ARBA00030491"/>
    </source>
</evidence>
<evidence type="ECO:0000259" key="29">
    <source>
        <dbReference type="PROSITE" id="PS51206"/>
    </source>
</evidence>
<dbReference type="InterPro" id="IPR001257">
    <property type="entry name" value="Parvovirus_NS1_helicase"/>
</dbReference>
<evidence type="ECO:0000256" key="18">
    <source>
        <dbReference type="ARBA" id="ARBA00023015"/>
    </source>
</evidence>
<keyword evidence="22" id="KW-0804">Transcription</keyword>
<dbReference type="KEGG" id="vg:28218221"/>
<dbReference type="GO" id="GO:0039693">
    <property type="term" value="P:viral DNA genome replication"/>
    <property type="evidence" value="ECO:0007669"/>
    <property type="project" value="UniProtKB-KW"/>
</dbReference>
<feature type="compositionally biased region" description="Acidic residues" evidence="28">
    <location>
        <begin position="807"/>
        <end position="816"/>
    </location>
</feature>
<feature type="region of interest" description="Disordered" evidence="28">
    <location>
        <begin position="640"/>
        <end position="697"/>
    </location>
</feature>
<dbReference type="Gene3D" id="3.40.1310.20">
    <property type="match status" value="1"/>
</dbReference>
<dbReference type="GO" id="GO:0004519">
    <property type="term" value="F:endonuclease activity"/>
    <property type="evidence" value="ECO:0007669"/>
    <property type="project" value="UniProtKB-UniRule"/>
</dbReference>
<keyword evidence="19" id="KW-1194">Viral DNA replication</keyword>
<dbReference type="GO" id="GO:0006260">
    <property type="term" value="P:DNA replication"/>
    <property type="evidence" value="ECO:0007669"/>
    <property type="project" value="UniProtKB-UniRule"/>
</dbReference>
<evidence type="ECO:0000256" key="21">
    <source>
        <dbReference type="ARBA" id="ARBA00023125"/>
    </source>
</evidence>
<feature type="short sequence motif" description="RCR-2" evidence="27">
    <location>
        <begin position="120"/>
        <end position="122"/>
    </location>
</feature>
<dbReference type="GeneID" id="28218221"/>
<feature type="compositionally biased region" description="Basic and acidic residues" evidence="28">
    <location>
        <begin position="754"/>
        <end position="767"/>
    </location>
</feature>
<feature type="compositionally biased region" description="Polar residues" evidence="28">
    <location>
        <begin position="666"/>
        <end position="687"/>
    </location>
</feature>
<evidence type="ECO:0000256" key="1">
    <source>
        <dbReference type="ARBA" id="ARBA00001946"/>
    </source>
</evidence>
<comment type="similarity">
    <text evidence="4">Belongs to the parvoviruses initiator protein NS1 family.</text>
</comment>
<evidence type="ECO:0000256" key="19">
    <source>
        <dbReference type="ARBA" id="ARBA00023109"/>
    </source>
</evidence>
<evidence type="ECO:0000313" key="31">
    <source>
        <dbReference type="EMBL" id="ANN02909.1"/>
    </source>
</evidence>
<dbReference type="GO" id="GO:0003677">
    <property type="term" value="F:DNA binding"/>
    <property type="evidence" value="ECO:0007669"/>
    <property type="project" value="UniProtKB-UniRule"/>
</dbReference>
<dbReference type="GO" id="GO:0003678">
    <property type="term" value="F:DNA helicase activity"/>
    <property type="evidence" value="ECO:0007669"/>
    <property type="project" value="UniProtKB-EC"/>
</dbReference>
<sequence>MTTGGLTTTIAEIQSFGHPCFTYVIKLRHDHVTAEEEGFYGLCGGTNFNMLMQLPTYDLDSNSPNKEELLETWSPGDGHMWAMAWAGWRACGELMQRRQLREKPAFNAWSQSEIGEKGWHVHLIIGGPGLTKQNASISKSLLCTSFFKHLLITIRQRMNEEEDQMSEAEFRAWAWLQQISEKVMRGENEDVVDILKMRYPNGNLTAQAINGSQFITRYMLPKNRQVLAAISPFQTTPRASFDGTWSKDYGFTVCNGKTICEYTRRDLWKALFNTYVQHPAETMLNPNPDVWRDLPRVSKTVIDNVDAATSSRPIKLSRKQKIMMEVIRKATEQLYLTYNDLVVNLPDLILMLEGMPGGTKTSEQLLTMIHIKLCAQYNAFDFMMLKTPKTHNVNLNADVYDCNENLVFKLLNQQGYNPWQLGHWLVMMLAKKTGKRNSLLFYGPASTGKTNLAKSICHAVGLYGCVNHNNKQFPFNDAPNKMVLWWEECIMTTDYVESAKCILGGTHVRVDVKHKDSRELPQIPVILSSNHDVYTVQGGNATFGVHAAPLKERITQLNFMKQLENTFGEITPEMISTWLSHCNTRFSEQMTLETFQTKYNLTTIGNSFPLQKLCSGHTQNWTFHHNGVCWHCGGFIQPTEETDSEPDRNSEHSNPDSDDSNTSNSGESLLNTTETDSGRGTISSSGPSVPDDNLDIDPSECLQWMEDILNTMNAYDIEIASNNACPALLDILEEEPTEQNGNLDQENTEPETPEDNHQDPKRARVEEEVSNELPFESQPITESDWEEWLQFRQRAKRRRIQIQSEEAPMETEEQGEEPGPSAWGEKLGIISQGPEQEPIVLHCFETIPDSEPEDDTV</sequence>
<evidence type="ECO:0000256" key="16">
    <source>
        <dbReference type="ARBA" id="ARBA00022840"/>
    </source>
</evidence>
<dbReference type="InterPro" id="IPR014015">
    <property type="entry name" value="Helicase_SF3_DNA-vir"/>
</dbReference>
<dbReference type="PROSITE" id="PS51206">
    <property type="entry name" value="SF3_HELICASE_1"/>
    <property type="match status" value="1"/>
</dbReference>
<dbReference type="Pfam" id="PF22419">
    <property type="entry name" value="HBoV_NS1-like_N"/>
    <property type="match status" value="1"/>
</dbReference>
<name>A0A193AUR3_9VIRU</name>
<evidence type="ECO:0000256" key="23">
    <source>
        <dbReference type="ARBA" id="ARBA00023268"/>
    </source>
</evidence>
<accession>A0A193AUR3</accession>
<dbReference type="InterPro" id="IPR054766">
    <property type="entry name" value="BoV_NS1-like_N"/>
</dbReference>
<evidence type="ECO:0000256" key="11">
    <source>
        <dbReference type="ARBA" id="ARBA00022723"/>
    </source>
</evidence>
<keyword evidence="32" id="KW-1185">Reference proteome</keyword>
<organism evidence="31 32">
    <name type="scientific">bovine bocaparvovirus 2</name>
    <dbReference type="NCBI Taxonomy" id="1864484"/>
    <lineage>
        <taxon>Viruses</taxon>
        <taxon>Monodnaviria</taxon>
        <taxon>Shotokuvirae</taxon>
        <taxon>Cossaviricota</taxon>
        <taxon>Quintoviricetes</taxon>
        <taxon>Piccovirales</taxon>
        <taxon>Parvoviridae</taxon>
        <taxon>Parvovirinae</taxon>
        <taxon>Bocaparvovirus</taxon>
        <taxon>Bocaparvovirus ungulate6</taxon>
    </lineage>
</organism>
<keyword evidence="9 27" id="KW-0235">DNA replication</keyword>
<comment type="catalytic activity">
    <reaction evidence="26">
        <text>ATP + H2O = ADP + phosphate + H(+)</text>
        <dbReference type="Rhea" id="RHEA:13065"/>
        <dbReference type="ChEBI" id="CHEBI:15377"/>
        <dbReference type="ChEBI" id="CHEBI:15378"/>
        <dbReference type="ChEBI" id="CHEBI:30616"/>
        <dbReference type="ChEBI" id="CHEBI:43474"/>
        <dbReference type="ChEBI" id="CHEBI:456216"/>
        <dbReference type="EC" id="3.6.4.12"/>
    </reaction>
</comment>
<keyword evidence="15" id="KW-0347">Helicase</keyword>
<dbReference type="OrthoDB" id="2007at10239"/>
<keyword evidence="16" id="KW-0067">ATP-binding</keyword>
<evidence type="ECO:0000256" key="3">
    <source>
        <dbReference type="ARBA" id="ARBA00004147"/>
    </source>
</evidence>
<dbReference type="Proteomes" id="UP000118628">
    <property type="component" value="Segment"/>
</dbReference>
<dbReference type="SUPFAM" id="SSF52540">
    <property type="entry name" value="P-loop containing nucleoside triphosphate hydrolases"/>
    <property type="match status" value="1"/>
</dbReference>
<comment type="function">
    <text evidence="2">Multifunctional protein which displays endonuclease and helicase activities required for initiating and directing viral DNA replication. Also plays a role in viral packaging and transactivation of several promoters. Binds site-specifically to 2-3 approximate tandem copies within the origins of replication (Ori), unwinds this hairpin region and nicks one DNA strand thereby initiating the rolling circle replication (RCR). Becomes covalently attached to the 5' end of the nick and provides a 3'OH for priming DNA synthesis. The helicase activity unwinds DNA in a 3'-5' direction on the longer strand. Participates in the transcriptional regulation of several promoters.</text>
</comment>
<keyword evidence="21 27" id="KW-0238">DNA-binding</keyword>
<evidence type="ECO:0000256" key="4">
    <source>
        <dbReference type="ARBA" id="ARBA00009826"/>
    </source>
</evidence>
<comment type="cofactor">
    <cofactor evidence="1">
        <name>Mg(2+)</name>
        <dbReference type="ChEBI" id="CHEBI:18420"/>
    </cofactor>
</comment>
<keyword evidence="20 27" id="KW-0190">Covalent protein-DNA linkage</keyword>
<feature type="short sequence motif" description="RCR-3" evidence="27">
    <location>
        <begin position="218"/>
        <end position="222"/>
    </location>
</feature>
<evidence type="ECO:0000256" key="17">
    <source>
        <dbReference type="ARBA" id="ARBA00022842"/>
    </source>
</evidence>
<dbReference type="Gene3D" id="3.40.50.300">
    <property type="entry name" value="P-loop containing nucleotide triphosphate hydrolases"/>
    <property type="match status" value="1"/>
</dbReference>
<evidence type="ECO:0000256" key="14">
    <source>
        <dbReference type="ARBA" id="ARBA00022801"/>
    </source>
</evidence>
<evidence type="ECO:0000259" key="30">
    <source>
        <dbReference type="PROSITE" id="PS52022"/>
    </source>
</evidence>
<proteinExistence type="inferred from homology"/>
<dbReference type="EC" id="3.6.4.12" evidence="6"/>
<feature type="compositionally biased region" description="Basic and acidic residues" evidence="28">
    <location>
        <begin position="645"/>
        <end position="655"/>
    </location>
</feature>
<feature type="active site" description="For nuclease activity" evidence="27">
    <location>
        <position position="218"/>
    </location>
</feature>
<keyword evidence="13 27" id="KW-0255">Endonuclease</keyword>
<keyword evidence="12 27" id="KW-0547">Nucleotide-binding</keyword>
<keyword evidence="23" id="KW-0511">Multifunctional enzyme</keyword>
<keyword evidence="11" id="KW-0479">Metal-binding</keyword>
<evidence type="ECO:0000256" key="15">
    <source>
        <dbReference type="ARBA" id="ARBA00022806"/>
    </source>
</evidence>
<evidence type="ECO:0000256" key="9">
    <source>
        <dbReference type="ARBA" id="ARBA00022705"/>
    </source>
</evidence>
<evidence type="ECO:0000256" key="13">
    <source>
        <dbReference type="ARBA" id="ARBA00022759"/>
    </source>
</evidence>
<keyword evidence="17" id="KW-0460">Magnesium</keyword>
<evidence type="ECO:0000256" key="10">
    <source>
        <dbReference type="ARBA" id="ARBA00022722"/>
    </source>
</evidence>
<evidence type="ECO:0000256" key="25">
    <source>
        <dbReference type="ARBA" id="ARBA00032999"/>
    </source>
</evidence>
<evidence type="ECO:0000256" key="28">
    <source>
        <dbReference type="SAM" id="MobiDB-lite"/>
    </source>
</evidence>
<evidence type="ECO:0000256" key="8">
    <source>
        <dbReference type="ARBA" id="ARBA00022562"/>
    </source>
</evidence>
<evidence type="ECO:0000256" key="20">
    <source>
        <dbReference type="ARBA" id="ARBA00023124"/>
    </source>
</evidence>
<comment type="subunit">
    <text evidence="5">Homooligomer; when bound to DNA.</text>
</comment>
<dbReference type="InterPro" id="IPR049901">
    <property type="entry name" value="PV_NS1-NUC"/>
</dbReference>
<evidence type="ECO:0000256" key="2">
    <source>
        <dbReference type="ARBA" id="ARBA00002892"/>
    </source>
</evidence>
<evidence type="ECO:0000256" key="22">
    <source>
        <dbReference type="ARBA" id="ARBA00023163"/>
    </source>
</evidence>
<keyword evidence="8 27" id="KW-1048">Host nucleus</keyword>
<feature type="domain" description="PV NS1-Nuc" evidence="30">
    <location>
        <begin position="16"/>
        <end position="278"/>
    </location>
</feature>
<evidence type="ECO:0000256" key="5">
    <source>
        <dbReference type="ARBA" id="ARBA00011717"/>
    </source>
</evidence>
<evidence type="ECO:0000256" key="27">
    <source>
        <dbReference type="PROSITE-ProRule" id="PRU01366"/>
    </source>
</evidence>
<comment type="subcellular location">
    <subcellularLocation>
        <location evidence="3 27">Host nucleus</location>
    </subcellularLocation>
</comment>
<keyword evidence="10 27" id="KW-0540">Nuclease</keyword>
<dbReference type="EMBL" id="KU172421">
    <property type="protein sequence ID" value="ANN02909.1"/>
    <property type="molecule type" value="Genomic_DNA"/>
</dbReference>
<evidence type="ECO:0000256" key="7">
    <source>
        <dbReference type="ARBA" id="ARBA00020731"/>
    </source>
</evidence>
<evidence type="ECO:0000256" key="6">
    <source>
        <dbReference type="ARBA" id="ARBA00012551"/>
    </source>
</evidence>
<gene>
    <name evidence="31" type="primary">ORF1</name>
</gene>
<evidence type="ECO:0000256" key="26">
    <source>
        <dbReference type="ARBA" id="ARBA00047995"/>
    </source>
</evidence>
<dbReference type="GO" id="GO:0005524">
    <property type="term" value="F:ATP binding"/>
    <property type="evidence" value="ECO:0007669"/>
    <property type="project" value="UniProtKB-KW"/>
</dbReference>
<dbReference type="GO" id="GO:0016787">
    <property type="term" value="F:hydrolase activity"/>
    <property type="evidence" value="ECO:0007669"/>
    <property type="project" value="UniProtKB-KW"/>
</dbReference>
<dbReference type="InterPro" id="IPR027417">
    <property type="entry name" value="P-loop_NTPase"/>
</dbReference>
<dbReference type="GO" id="GO:0046872">
    <property type="term" value="F:metal ion binding"/>
    <property type="evidence" value="ECO:0007669"/>
    <property type="project" value="UniProtKB-KW"/>
</dbReference>
<feature type="region of interest" description="Disordered" evidence="28">
    <location>
        <begin position="737"/>
        <end position="781"/>
    </location>
</feature>
<keyword evidence="18" id="KW-0805">Transcription regulation</keyword>